<reference evidence="2 3" key="1">
    <citation type="journal article" date="2019" name="Int. J. Syst. Evol. Microbiol.">
        <title>The Global Catalogue of Microorganisms (GCM) 10K type strain sequencing project: providing services to taxonomists for standard genome sequencing and annotation.</title>
        <authorList>
            <consortium name="The Broad Institute Genomics Platform"/>
            <consortium name="The Broad Institute Genome Sequencing Center for Infectious Disease"/>
            <person name="Wu L."/>
            <person name="Ma J."/>
        </authorList>
    </citation>
    <scope>NUCLEOTIDE SEQUENCE [LARGE SCALE GENOMIC DNA]</scope>
    <source>
        <strain evidence="2 3">JCM 14969</strain>
    </source>
</reference>
<dbReference type="EMBL" id="BAAAOS010000019">
    <property type="protein sequence ID" value="GAA1574141.1"/>
    <property type="molecule type" value="Genomic_DNA"/>
</dbReference>
<dbReference type="InterPro" id="IPR029032">
    <property type="entry name" value="AhpD-like"/>
</dbReference>
<comment type="caution">
    <text evidence="2">The sequence shown here is derived from an EMBL/GenBank/DDBJ whole genome shotgun (WGS) entry which is preliminary data.</text>
</comment>
<evidence type="ECO:0000313" key="3">
    <source>
        <dbReference type="Proteomes" id="UP001500393"/>
    </source>
</evidence>
<sequence length="204" mass="22017">MASTTRIPEVEITGLYGRLVKIMSRRMLGQVPESAGVMWNNPTVFKDMMGLGQKVKKWNQLEPNLASLATMSAASVIGCSFCLDLGYFMAHNEGLDEDKAREVPRWRESDAFTDLERQVMEYAEAMCQTPLTVTDEQSAALLKELGAPALLELTARIGFMNASARGNIALGIRSQEFSAACGLRPLATPSADVASPSADVGSPA</sequence>
<dbReference type="InterPro" id="IPR003779">
    <property type="entry name" value="CMD-like"/>
</dbReference>
<protein>
    <submittedName>
        <fullName evidence="2">Carboxymuconolactone decarboxylase family protein</fullName>
    </submittedName>
</protein>
<dbReference type="Pfam" id="PF02627">
    <property type="entry name" value="CMD"/>
    <property type="match status" value="1"/>
</dbReference>
<evidence type="ECO:0000259" key="1">
    <source>
        <dbReference type="Pfam" id="PF02627"/>
    </source>
</evidence>
<name>A0ABN2DB79_9ACTN</name>
<gene>
    <name evidence="2" type="ORF">GCM10009789_29530</name>
</gene>
<dbReference type="PANTHER" id="PTHR34846:SF10">
    <property type="entry name" value="CYTOPLASMIC PROTEIN"/>
    <property type="match status" value="1"/>
</dbReference>
<organism evidence="2 3">
    <name type="scientific">Kribbella sancticallisti</name>
    <dbReference type="NCBI Taxonomy" id="460087"/>
    <lineage>
        <taxon>Bacteria</taxon>
        <taxon>Bacillati</taxon>
        <taxon>Actinomycetota</taxon>
        <taxon>Actinomycetes</taxon>
        <taxon>Propionibacteriales</taxon>
        <taxon>Kribbellaceae</taxon>
        <taxon>Kribbella</taxon>
    </lineage>
</organism>
<dbReference type="RefSeq" id="WP_344214004.1">
    <property type="nucleotide sequence ID" value="NZ_BAAAOS010000019.1"/>
</dbReference>
<keyword evidence="3" id="KW-1185">Reference proteome</keyword>
<accession>A0ABN2DB79</accession>
<feature type="domain" description="Carboxymuconolactone decarboxylase-like" evidence="1">
    <location>
        <begin position="42"/>
        <end position="125"/>
    </location>
</feature>
<dbReference type="SUPFAM" id="SSF69118">
    <property type="entry name" value="AhpD-like"/>
    <property type="match status" value="1"/>
</dbReference>
<dbReference type="Proteomes" id="UP001500393">
    <property type="component" value="Unassembled WGS sequence"/>
</dbReference>
<proteinExistence type="predicted"/>
<dbReference type="Gene3D" id="1.20.1290.10">
    <property type="entry name" value="AhpD-like"/>
    <property type="match status" value="1"/>
</dbReference>
<evidence type="ECO:0000313" key="2">
    <source>
        <dbReference type="EMBL" id="GAA1574141.1"/>
    </source>
</evidence>
<dbReference type="PANTHER" id="PTHR34846">
    <property type="entry name" value="4-CARBOXYMUCONOLACTONE DECARBOXYLASE FAMILY PROTEIN (AFU_ORTHOLOGUE AFUA_6G11590)"/>
    <property type="match status" value="1"/>
</dbReference>